<gene>
    <name evidence="7" type="ORF">GMBLW1_45210</name>
</gene>
<dbReference type="PANTHER" id="PTHR43524">
    <property type="entry name" value="RADICAL SAM SUPERFAMILY PROTEIN"/>
    <property type="match status" value="1"/>
</dbReference>
<dbReference type="EMBL" id="LR586016">
    <property type="protein sequence ID" value="VIP04672.1"/>
    <property type="molecule type" value="Genomic_DNA"/>
</dbReference>
<keyword evidence="5" id="KW-0411">Iron-sulfur</keyword>
<dbReference type="SUPFAM" id="SSF102114">
    <property type="entry name" value="Radical SAM enzymes"/>
    <property type="match status" value="1"/>
</dbReference>
<keyword evidence="4" id="KW-0408">Iron</keyword>
<dbReference type="GO" id="GO:0046872">
    <property type="term" value="F:metal ion binding"/>
    <property type="evidence" value="ECO:0007669"/>
    <property type="project" value="UniProtKB-KW"/>
</dbReference>
<dbReference type="SFLD" id="SFLDS00029">
    <property type="entry name" value="Radical_SAM"/>
    <property type="match status" value="1"/>
</dbReference>
<dbReference type="GO" id="GO:0003824">
    <property type="term" value="F:catalytic activity"/>
    <property type="evidence" value="ECO:0007669"/>
    <property type="project" value="InterPro"/>
</dbReference>
<dbReference type="InParanoid" id="A0A6C2YUX1"/>
<reference evidence="7" key="1">
    <citation type="submission" date="2019-04" db="EMBL/GenBank/DDBJ databases">
        <authorList>
            <consortium name="Science for Life Laboratories"/>
        </authorList>
    </citation>
    <scope>NUCLEOTIDE SEQUENCE</scope>
    <source>
        <strain evidence="7">MBLW1</strain>
    </source>
</reference>
<evidence type="ECO:0000256" key="5">
    <source>
        <dbReference type="ARBA" id="ARBA00023014"/>
    </source>
</evidence>
<evidence type="ECO:0000256" key="2">
    <source>
        <dbReference type="ARBA" id="ARBA00022691"/>
    </source>
</evidence>
<dbReference type="Pfam" id="PF04055">
    <property type="entry name" value="Radical_SAM"/>
    <property type="match status" value="1"/>
</dbReference>
<dbReference type="CDD" id="cd01335">
    <property type="entry name" value="Radical_SAM"/>
    <property type="match status" value="1"/>
</dbReference>
<comment type="cofactor">
    <cofactor evidence="1">
        <name>[4Fe-4S] cluster</name>
        <dbReference type="ChEBI" id="CHEBI:49883"/>
    </cofactor>
</comment>
<evidence type="ECO:0000256" key="3">
    <source>
        <dbReference type="ARBA" id="ARBA00022723"/>
    </source>
</evidence>
<evidence type="ECO:0000256" key="4">
    <source>
        <dbReference type="ARBA" id="ARBA00023004"/>
    </source>
</evidence>
<keyword evidence="8" id="KW-1185">Reference proteome</keyword>
<proteinExistence type="predicted"/>
<accession>A0A6C2YUX1</accession>
<dbReference type="InterPro" id="IPR058240">
    <property type="entry name" value="rSAM_sf"/>
</dbReference>
<keyword evidence="2" id="KW-0949">S-adenosyl-L-methionine</keyword>
<dbReference type="EMBL" id="LR593887">
    <property type="protein sequence ID" value="VTS06704.1"/>
    <property type="molecule type" value="Genomic_DNA"/>
</dbReference>
<dbReference type="SFLD" id="SFLDG01067">
    <property type="entry name" value="SPASM/twitch_domain_containing"/>
    <property type="match status" value="1"/>
</dbReference>
<protein>
    <recommendedName>
        <fullName evidence="6">Radical SAM core domain-containing protein</fullName>
    </recommendedName>
</protein>
<name>A0A6C2YUX1_9BACT</name>
<dbReference type="InterPro" id="IPR007197">
    <property type="entry name" value="rSAM"/>
</dbReference>
<feature type="domain" description="Radical SAM core" evidence="6">
    <location>
        <begin position="44"/>
        <end position="254"/>
    </location>
</feature>
<dbReference type="Proteomes" id="UP000464378">
    <property type="component" value="Chromosome"/>
</dbReference>
<sequence>MIPQLAWRAATQLSPRLATKAAYLWVLKGALAVWAYQRRLKRKELFPPFMFVALTNTCNLRCQGCWVEKEGTAHYLPEQDLDHLINSGKKRHAYYYTLLGGEPYMYKNIWDIFKRHPDCYFQTITNGMLFTEANVKRLKQAGNVTPLISIDGWKEQNDLRRGEGVFESADRGMERLKKAGIIFGIATTTTGKNMDEVMTDEYVQHFINKGAMYIWYYIYRPVGEHPHPEYCMSREQIIEMRKRLLRLRRKHPIVIIDTYWTAEGEAFCPAAMGLGFHVGPQGSIEPCPPLSFAREKLSDNGGDVFQTINNSEFLRGFQNFVKDRTKGCVILEHPQELMEFMRSHQVTDFSTRDAFTEYDASKPRHSHHLPGDEIPEDYWVYKLLKKNVFFGMGALG</sequence>
<organism evidence="7">
    <name type="scientific">Tuwongella immobilis</name>
    <dbReference type="NCBI Taxonomy" id="692036"/>
    <lineage>
        <taxon>Bacteria</taxon>
        <taxon>Pseudomonadati</taxon>
        <taxon>Planctomycetota</taxon>
        <taxon>Planctomycetia</taxon>
        <taxon>Gemmatales</taxon>
        <taxon>Gemmataceae</taxon>
        <taxon>Tuwongella</taxon>
    </lineage>
</organism>
<dbReference type="PROSITE" id="PS51918">
    <property type="entry name" value="RADICAL_SAM"/>
    <property type="match status" value="1"/>
</dbReference>
<dbReference type="InterPro" id="IPR013785">
    <property type="entry name" value="Aldolase_TIM"/>
</dbReference>
<dbReference type="AlphaFoldDB" id="A0A6C2YUX1"/>
<evidence type="ECO:0000313" key="8">
    <source>
        <dbReference type="Proteomes" id="UP000464378"/>
    </source>
</evidence>
<dbReference type="GO" id="GO:0051536">
    <property type="term" value="F:iron-sulfur cluster binding"/>
    <property type="evidence" value="ECO:0007669"/>
    <property type="project" value="UniProtKB-KW"/>
</dbReference>
<dbReference type="PANTHER" id="PTHR43524:SF1">
    <property type="entry name" value="RADICAL SAM SUPERFAMILY PROTEIN"/>
    <property type="match status" value="1"/>
</dbReference>
<dbReference type="KEGG" id="tim:GMBLW1_45210"/>
<evidence type="ECO:0000256" key="1">
    <source>
        <dbReference type="ARBA" id="ARBA00001966"/>
    </source>
</evidence>
<dbReference type="RefSeq" id="WP_162659722.1">
    <property type="nucleotide sequence ID" value="NZ_LR593887.1"/>
</dbReference>
<keyword evidence="3" id="KW-0479">Metal-binding</keyword>
<evidence type="ECO:0000259" key="6">
    <source>
        <dbReference type="PROSITE" id="PS51918"/>
    </source>
</evidence>
<evidence type="ECO:0000313" key="7">
    <source>
        <dbReference type="EMBL" id="VIP04672.1"/>
    </source>
</evidence>
<dbReference type="Gene3D" id="3.20.20.70">
    <property type="entry name" value="Aldolase class I"/>
    <property type="match status" value="1"/>
</dbReference>